<evidence type="ECO:0000256" key="9">
    <source>
        <dbReference type="SAM" id="Phobius"/>
    </source>
</evidence>
<gene>
    <name evidence="11" type="ORF">ElP_77060</name>
</gene>
<keyword evidence="7 9" id="KW-0472">Membrane</keyword>
<evidence type="ECO:0000256" key="5">
    <source>
        <dbReference type="ARBA" id="ARBA00022692"/>
    </source>
</evidence>
<name>A0A518HFU2_9BACT</name>
<evidence type="ECO:0000256" key="1">
    <source>
        <dbReference type="ARBA" id="ARBA00004651"/>
    </source>
</evidence>
<feature type="transmembrane region" description="Helical" evidence="9">
    <location>
        <begin position="75"/>
        <end position="97"/>
    </location>
</feature>
<dbReference type="InterPro" id="IPR038731">
    <property type="entry name" value="RgtA/B/C-like"/>
</dbReference>
<reference evidence="11 12" key="1">
    <citation type="submission" date="2019-02" db="EMBL/GenBank/DDBJ databases">
        <title>Deep-cultivation of Planctomycetes and their phenomic and genomic characterization uncovers novel biology.</title>
        <authorList>
            <person name="Wiegand S."/>
            <person name="Jogler M."/>
            <person name="Boedeker C."/>
            <person name="Pinto D."/>
            <person name="Vollmers J."/>
            <person name="Rivas-Marin E."/>
            <person name="Kohn T."/>
            <person name="Peeters S.H."/>
            <person name="Heuer A."/>
            <person name="Rast P."/>
            <person name="Oberbeckmann S."/>
            <person name="Bunk B."/>
            <person name="Jeske O."/>
            <person name="Meyerdierks A."/>
            <person name="Storesund J.E."/>
            <person name="Kallscheuer N."/>
            <person name="Luecker S."/>
            <person name="Lage O.M."/>
            <person name="Pohl T."/>
            <person name="Merkel B.J."/>
            <person name="Hornburger P."/>
            <person name="Mueller R.-W."/>
            <person name="Bruemmer F."/>
            <person name="Labrenz M."/>
            <person name="Spormann A.M."/>
            <person name="Op den Camp H."/>
            <person name="Overmann J."/>
            <person name="Amann R."/>
            <person name="Jetten M.S.M."/>
            <person name="Mascher T."/>
            <person name="Medema M.H."/>
            <person name="Devos D.P."/>
            <person name="Kaster A.-K."/>
            <person name="Ovreas L."/>
            <person name="Rohde M."/>
            <person name="Galperin M.Y."/>
            <person name="Jogler C."/>
        </authorList>
    </citation>
    <scope>NUCLEOTIDE SEQUENCE [LARGE SCALE GENOMIC DNA]</scope>
    <source>
        <strain evidence="11 12">ElP</strain>
        <plasmid evidence="12">pelp_5</plasmid>
    </source>
</reference>
<dbReference type="GO" id="GO:0016763">
    <property type="term" value="F:pentosyltransferase activity"/>
    <property type="evidence" value="ECO:0007669"/>
    <property type="project" value="TreeGrafter"/>
</dbReference>
<feature type="transmembrane region" description="Helical" evidence="9">
    <location>
        <begin position="198"/>
        <end position="218"/>
    </location>
</feature>
<keyword evidence="2" id="KW-1003">Cell membrane</keyword>
<keyword evidence="4" id="KW-0808">Transferase</keyword>
<feature type="transmembrane region" description="Helical" evidence="9">
    <location>
        <begin position="109"/>
        <end position="128"/>
    </location>
</feature>
<dbReference type="GO" id="GO:0009103">
    <property type="term" value="P:lipopolysaccharide biosynthetic process"/>
    <property type="evidence" value="ECO:0007669"/>
    <property type="project" value="UniProtKB-ARBA"/>
</dbReference>
<dbReference type="PANTHER" id="PTHR33908:SF11">
    <property type="entry name" value="MEMBRANE PROTEIN"/>
    <property type="match status" value="1"/>
</dbReference>
<accession>A0A518HFU2</accession>
<evidence type="ECO:0000256" key="8">
    <source>
        <dbReference type="SAM" id="MobiDB-lite"/>
    </source>
</evidence>
<proteinExistence type="predicted"/>
<dbReference type="InterPro" id="IPR050297">
    <property type="entry name" value="LipidA_mod_glycosyltrf_83"/>
</dbReference>
<evidence type="ECO:0000313" key="11">
    <source>
        <dbReference type="EMBL" id="QDV39732.1"/>
    </source>
</evidence>
<evidence type="ECO:0000256" key="2">
    <source>
        <dbReference type="ARBA" id="ARBA00022475"/>
    </source>
</evidence>
<feature type="transmembrane region" description="Helical" evidence="9">
    <location>
        <begin position="12"/>
        <end position="33"/>
    </location>
</feature>
<sequence length="519" mass="56534">MEKVSRRLALRLVALLAVALVLRLFLFTGLGLGDDVFYITQSLAIAEDGRWPPEPLHWNTRLGVILPTVAIVKTLGVHTVSFVLLPLIASLANIVICFKIVDADFGEQVAWLAASLLAVYPLDIVYSTHLFPDVLVGLCSTVSIWFWIIALRSGRTRDFVVSGTFLAVGYLCRETVVMDGPVYLALGLLEGRPRWARLPWFALGPLSVVLLEAALYAATAGSPFYRWGAILSQQQDATNLDLIRGSTSGGGFWTDPILLLVSSHEFGLFYLISLLAAPVAAWRWSTSRPFAVWLIVGYLWTYYGTTVPSTWVTLQRDARYAAALGVPSAAILAIVLMKLPAVIRRPSLAFLVVTGVFAATLDQGNAIIKPHRAFVSSSYAREAVLEPFEYVGARWAAGFSNTPSFACADDLGRASVVRLVPSLGGSDVRPADSAQYLVISPERRPDLLERASRDGWTVVDHFRGSAPGGRALVAEILTRFPAQRERAERMLNPPGLLVLSRSGSRRDKDNGLRSGGSSP</sequence>
<feature type="region of interest" description="Disordered" evidence="8">
    <location>
        <begin position="491"/>
        <end position="519"/>
    </location>
</feature>
<evidence type="ECO:0000256" key="4">
    <source>
        <dbReference type="ARBA" id="ARBA00022679"/>
    </source>
</evidence>
<evidence type="ECO:0000259" key="10">
    <source>
        <dbReference type="Pfam" id="PF13231"/>
    </source>
</evidence>
<keyword evidence="12" id="KW-1185">Reference proteome</keyword>
<feature type="transmembrane region" description="Helical" evidence="9">
    <location>
        <begin position="266"/>
        <end position="284"/>
    </location>
</feature>
<protein>
    <recommendedName>
        <fullName evidence="10">Glycosyltransferase RgtA/B/C/D-like domain-containing protein</fullName>
    </recommendedName>
</protein>
<dbReference type="EMBL" id="CP036431">
    <property type="protein sequence ID" value="QDV39732.1"/>
    <property type="molecule type" value="Genomic_DNA"/>
</dbReference>
<feature type="transmembrane region" description="Helical" evidence="9">
    <location>
        <begin position="318"/>
        <end position="336"/>
    </location>
</feature>
<evidence type="ECO:0000256" key="3">
    <source>
        <dbReference type="ARBA" id="ARBA00022676"/>
    </source>
</evidence>
<keyword evidence="11" id="KW-0614">Plasmid</keyword>
<evidence type="ECO:0000313" key="12">
    <source>
        <dbReference type="Proteomes" id="UP000317835"/>
    </source>
</evidence>
<dbReference type="RefSeq" id="WP_145280042.1">
    <property type="nucleotide sequence ID" value="NZ_CP036431.1"/>
</dbReference>
<dbReference type="PANTHER" id="PTHR33908">
    <property type="entry name" value="MANNOSYLTRANSFERASE YKCB-RELATED"/>
    <property type="match status" value="1"/>
</dbReference>
<keyword evidence="6 9" id="KW-1133">Transmembrane helix</keyword>
<dbReference type="GO" id="GO:0005886">
    <property type="term" value="C:plasma membrane"/>
    <property type="evidence" value="ECO:0007669"/>
    <property type="project" value="UniProtKB-SubCell"/>
</dbReference>
<keyword evidence="5 9" id="KW-0812">Transmembrane</keyword>
<keyword evidence="3" id="KW-0328">Glycosyltransferase</keyword>
<feature type="transmembrane region" description="Helical" evidence="9">
    <location>
        <begin position="134"/>
        <end position="151"/>
    </location>
</feature>
<comment type="subcellular location">
    <subcellularLocation>
        <location evidence="1">Cell membrane</location>
        <topology evidence="1">Multi-pass membrane protein</topology>
    </subcellularLocation>
</comment>
<evidence type="ECO:0000256" key="6">
    <source>
        <dbReference type="ARBA" id="ARBA00022989"/>
    </source>
</evidence>
<geneLocation type="plasmid" evidence="12">
    <name>pelp_5</name>
</geneLocation>
<dbReference type="AlphaFoldDB" id="A0A518HFU2"/>
<dbReference type="Proteomes" id="UP000317835">
    <property type="component" value="Plasmid pElP_5"/>
</dbReference>
<dbReference type="OrthoDB" id="9810951at2"/>
<feature type="transmembrane region" description="Helical" evidence="9">
    <location>
        <begin position="291"/>
        <end position="312"/>
    </location>
</feature>
<feature type="domain" description="Glycosyltransferase RgtA/B/C/D-like" evidence="10">
    <location>
        <begin position="75"/>
        <end position="209"/>
    </location>
</feature>
<evidence type="ECO:0000256" key="7">
    <source>
        <dbReference type="ARBA" id="ARBA00023136"/>
    </source>
</evidence>
<organism evidence="11 12">
    <name type="scientific">Tautonia plasticadhaerens</name>
    <dbReference type="NCBI Taxonomy" id="2527974"/>
    <lineage>
        <taxon>Bacteria</taxon>
        <taxon>Pseudomonadati</taxon>
        <taxon>Planctomycetota</taxon>
        <taxon>Planctomycetia</taxon>
        <taxon>Isosphaerales</taxon>
        <taxon>Isosphaeraceae</taxon>
        <taxon>Tautonia</taxon>
    </lineage>
</organism>
<dbReference type="Pfam" id="PF13231">
    <property type="entry name" value="PMT_2"/>
    <property type="match status" value="1"/>
</dbReference>
<dbReference type="KEGG" id="tpla:ElP_77060"/>